<comment type="cofactor">
    <cofactor evidence="1">
        <name>Co(2+)</name>
        <dbReference type="ChEBI" id="CHEBI:48828"/>
    </cofactor>
</comment>
<organism evidence="10 11">
    <name type="scientific">Fodinisporobacter ferrooxydans</name>
    <dbReference type="NCBI Taxonomy" id="2901836"/>
    <lineage>
        <taxon>Bacteria</taxon>
        <taxon>Bacillati</taxon>
        <taxon>Bacillota</taxon>
        <taxon>Bacilli</taxon>
        <taxon>Bacillales</taxon>
        <taxon>Alicyclobacillaceae</taxon>
        <taxon>Fodinisporobacter</taxon>
    </lineage>
</organism>
<evidence type="ECO:0000313" key="10">
    <source>
        <dbReference type="EMBL" id="UOF89617.1"/>
    </source>
</evidence>
<keyword evidence="9" id="KW-0482">Metalloprotease</keyword>
<evidence type="ECO:0000256" key="5">
    <source>
        <dbReference type="ARBA" id="ARBA00022438"/>
    </source>
</evidence>
<name>A0ABY4CJJ4_9BACL</name>
<dbReference type="GO" id="GO:0004177">
    <property type="term" value="F:aminopeptidase activity"/>
    <property type="evidence" value="ECO:0007669"/>
    <property type="project" value="UniProtKB-KW"/>
</dbReference>
<dbReference type="InterPro" id="IPR052170">
    <property type="entry name" value="M29_Exopeptidase"/>
</dbReference>
<comment type="cofactor">
    <cofactor evidence="2">
        <name>Mg(2+)</name>
        <dbReference type="ChEBI" id="CHEBI:18420"/>
    </cofactor>
</comment>
<keyword evidence="8" id="KW-0378">Hydrolase</keyword>
<sequence>MQNFEQKLEKYASLAVEIGINMQPGQTLVISAPVLAADFVRNIAKRAYEAGAKHVHVDWADDALTRMKFEMAPDDAFLEYPLWRAKGWEEMAENNAAFLTVVASDPDLLKGIDPVRIANANKTARSAMQPFRSYLMADKVSWSIIAVPSPAWASKVFPELPAEKQVDALWDAIFTATRVDKDDPVAAWKTHIQTLGSKADMLNKKKYKAMHYRAKGTDLTIELPEKHLWVSAGSENAKGTVFIANIPTEEVFTAPLKTGVNGVVTSTKPLSYSGTLIRNFSLTFHEGRIIDFTAEEGYDTLKQLVETDEGSHYLGEVALVPHRSPISDMNLIFFHTLFDENASNHLAIGNGYAFNLVGGKAMSKEELQTEGLNSSLVHVDFMIGSRDMDIDGILQNGTKEAIFRNGNWAF</sequence>
<proteinExistence type="inferred from homology"/>
<dbReference type="EMBL" id="CP089291">
    <property type="protein sequence ID" value="UOF89617.1"/>
    <property type="molecule type" value="Genomic_DNA"/>
</dbReference>
<dbReference type="SUPFAM" id="SSF144052">
    <property type="entry name" value="Thermophilic metalloprotease-like"/>
    <property type="match status" value="1"/>
</dbReference>
<dbReference type="InterPro" id="IPR035097">
    <property type="entry name" value="M29_N-terminal"/>
</dbReference>
<keyword evidence="11" id="KW-1185">Reference proteome</keyword>
<evidence type="ECO:0000256" key="2">
    <source>
        <dbReference type="ARBA" id="ARBA00001946"/>
    </source>
</evidence>
<dbReference type="RefSeq" id="WP_347436305.1">
    <property type="nucleotide sequence ID" value="NZ_CP089291.1"/>
</dbReference>
<evidence type="ECO:0000256" key="3">
    <source>
        <dbReference type="ARBA" id="ARBA00001947"/>
    </source>
</evidence>
<dbReference type="PANTHER" id="PTHR34448">
    <property type="entry name" value="AMINOPEPTIDASE"/>
    <property type="match status" value="1"/>
</dbReference>
<evidence type="ECO:0000256" key="1">
    <source>
        <dbReference type="ARBA" id="ARBA00001941"/>
    </source>
</evidence>
<keyword evidence="5 10" id="KW-0031">Aminopeptidase</keyword>
<evidence type="ECO:0000256" key="8">
    <source>
        <dbReference type="ARBA" id="ARBA00022801"/>
    </source>
</evidence>
<dbReference type="PRINTS" id="PR00919">
    <property type="entry name" value="THERMOPTASE"/>
</dbReference>
<evidence type="ECO:0000313" key="11">
    <source>
        <dbReference type="Proteomes" id="UP000830167"/>
    </source>
</evidence>
<comment type="similarity">
    <text evidence="4">Belongs to the peptidase M29 family.</text>
</comment>
<comment type="cofactor">
    <cofactor evidence="3">
        <name>Zn(2+)</name>
        <dbReference type="ChEBI" id="CHEBI:29105"/>
    </cofactor>
</comment>
<evidence type="ECO:0000256" key="9">
    <source>
        <dbReference type="ARBA" id="ARBA00023049"/>
    </source>
</evidence>
<dbReference type="InterPro" id="IPR000787">
    <property type="entry name" value="Peptidase_M29"/>
</dbReference>
<accession>A0ABY4CJJ4</accession>
<protein>
    <submittedName>
        <fullName evidence="10">Aminopeptidase</fullName>
    </submittedName>
</protein>
<gene>
    <name evidence="10" type="ORF">LSG31_17275</name>
</gene>
<dbReference type="PANTHER" id="PTHR34448:SF3">
    <property type="entry name" value="AMINOPEPTIDASE AMPS"/>
    <property type="match status" value="1"/>
</dbReference>
<reference evidence="10" key="1">
    <citation type="submission" date="2021-12" db="EMBL/GenBank/DDBJ databases">
        <title>Alicyclobacillaceae gen. nov., sp. nov., isolated from chalcocite enrichment system.</title>
        <authorList>
            <person name="Jiang Z."/>
        </authorList>
    </citation>
    <scope>NUCLEOTIDE SEQUENCE</scope>
    <source>
        <strain evidence="10">MYW30-H2</strain>
    </source>
</reference>
<dbReference type="Pfam" id="PF02073">
    <property type="entry name" value="Peptidase_M29"/>
    <property type="match status" value="1"/>
</dbReference>
<dbReference type="Proteomes" id="UP000830167">
    <property type="component" value="Chromosome"/>
</dbReference>
<keyword evidence="6" id="KW-0645">Protease</keyword>
<evidence type="ECO:0000256" key="7">
    <source>
        <dbReference type="ARBA" id="ARBA00022723"/>
    </source>
</evidence>
<evidence type="ECO:0000256" key="4">
    <source>
        <dbReference type="ARBA" id="ARBA00008236"/>
    </source>
</evidence>
<dbReference type="Gene3D" id="3.40.1830.10">
    <property type="entry name" value="Thermophilic metalloprotease (M29)"/>
    <property type="match status" value="1"/>
</dbReference>
<evidence type="ECO:0000256" key="6">
    <source>
        <dbReference type="ARBA" id="ARBA00022670"/>
    </source>
</evidence>
<keyword evidence="7" id="KW-0479">Metal-binding</keyword>